<dbReference type="Pfam" id="PF00083">
    <property type="entry name" value="Sugar_tr"/>
    <property type="match status" value="1"/>
</dbReference>
<evidence type="ECO:0000256" key="5">
    <source>
        <dbReference type="ARBA" id="ARBA00039897"/>
    </source>
</evidence>
<accession>A0A8C4SU74</accession>
<dbReference type="Gene3D" id="1.20.1250.20">
    <property type="entry name" value="MFS general substrate transporter like domains"/>
    <property type="match status" value="1"/>
</dbReference>
<feature type="transmembrane region" description="Helical" evidence="8">
    <location>
        <begin position="256"/>
        <end position="275"/>
    </location>
</feature>
<dbReference type="FunFam" id="1.20.1250.20:FF:000023">
    <property type="entry name" value="Solute carrier family 22 member 6"/>
    <property type="match status" value="1"/>
</dbReference>
<dbReference type="InterPro" id="IPR020846">
    <property type="entry name" value="MFS_dom"/>
</dbReference>
<feature type="transmembrane region" description="Helical" evidence="8">
    <location>
        <begin position="448"/>
        <end position="469"/>
    </location>
</feature>
<evidence type="ECO:0000256" key="4">
    <source>
        <dbReference type="ARBA" id="ARBA00034696"/>
    </source>
</evidence>
<keyword evidence="3 8" id="KW-0472">Membrane</keyword>
<feature type="transmembrane region" description="Helical" evidence="8">
    <location>
        <begin position="143"/>
        <end position="162"/>
    </location>
</feature>
<evidence type="ECO:0000256" key="1">
    <source>
        <dbReference type="ARBA" id="ARBA00022692"/>
    </source>
</evidence>
<evidence type="ECO:0000256" key="8">
    <source>
        <dbReference type="SAM" id="Phobius"/>
    </source>
</evidence>
<gene>
    <name evidence="10" type="primary">slc22a7b.1</name>
</gene>
<evidence type="ECO:0000256" key="2">
    <source>
        <dbReference type="ARBA" id="ARBA00022989"/>
    </source>
</evidence>
<evidence type="ECO:0000259" key="9">
    <source>
        <dbReference type="PROSITE" id="PS50850"/>
    </source>
</evidence>
<evidence type="ECO:0000256" key="3">
    <source>
        <dbReference type="ARBA" id="ARBA00023136"/>
    </source>
</evidence>
<dbReference type="PANTHER" id="PTHR24064">
    <property type="entry name" value="SOLUTE CARRIER FAMILY 22 MEMBER"/>
    <property type="match status" value="1"/>
</dbReference>
<proteinExistence type="predicted"/>
<feature type="transmembrane region" description="Helical" evidence="8">
    <location>
        <begin position="475"/>
        <end position="495"/>
    </location>
</feature>
<keyword evidence="2 8" id="KW-1133">Transmembrane helix</keyword>
<feature type="transmembrane region" description="Helical" evidence="8">
    <location>
        <begin position="228"/>
        <end position="250"/>
    </location>
</feature>
<dbReference type="GO" id="GO:0009925">
    <property type="term" value="C:basal plasma membrane"/>
    <property type="evidence" value="ECO:0007669"/>
    <property type="project" value="UniProtKB-SubCell"/>
</dbReference>
<feature type="transmembrane region" description="Helical" evidence="8">
    <location>
        <begin position="174"/>
        <end position="194"/>
    </location>
</feature>
<dbReference type="GeneTree" id="ENSGT00940000154922"/>
<evidence type="ECO:0000313" key="10">
    <source>
        <dbReference type="Ensembl" id="ENSECRP00000022219.1"/>
    </source>
</evidence>
<keyword evidence="11" id="KW-1185">Reference proteome</keyword>
<feature type="transmembrane region" description="Helical" evidence="8">
    <location>
        <begin position="416"/>
        <end position="436"/>
    </location>
</feature>
<dbReference type="Ensembl" id="ENSECRT00000022692.1">
    <property type="protein sequence ID" value="ENSECRP00000022219.1"/>
    <property type="gene ID" value="ENSECRG00000014987.1"/>
</dbReference>
<evidence type="ECO:0000256" key="6">
    <source>
        <dbReference type="ARBA" id="ARBA00041768"/>
    </source>
</evidence>
<dbReference type="InterPro" id="IPR005828">
    <property type="entry name" value="MFS_sugar_transport-like"/>
</dbReference>
<evidence type="ECO:0000313" key="11">
    <source>
        <dbReference type="Proteomes" id="UP000694620"/>
    </source>
</evidence>
<feature type="domain" description="Major facilitator superfamily (MFS) profile" evidence="9">
    <location>
        <begin position="92"/>
        <end position="500"/>
    </location>
</feature>
<feature type="transmembrane region" description="Helical" evidence="8">
    <location>
        <begin position="333"/>
        <end position="351"/>
    </location>
</feature>
<reference evidence="10" key="3">
    <citation type="submission" date="2025-09" db="UniProtKB">
        <authorList>
            <consortium name="Ensembl"/>
        </authorList>
    </citation>
    <scope>IDENTIFICATION</scope>
</reference>
<protein>
    <recommendedName>
        <fullName evidence="5">Solute carrier family 22 member 6</fullName>
    </recommendedName>
    <alternativeName>
        <fullName evidence="7">Organic anion transporter 1</fullName>
    </alternativeName>
    <alternativeName>
        <fullName evidence="6">Renal organic anion transporter 1</fullName>
    </alternativeName>
</protein>
<dbReference type="AlphaFoldDB" id="A0A8C4SU74"/>
<dbReference type="Proteomes" id="UP000694620">
    <property type="component" value="Chromosome 15"/>
</dbReference>
<feature type="transmembrane region" description="Helical" evidence="8">
    <location>
        <begin position="200"/>
        <end position="221"/>
    </location>
</feature>
<feature type="transmembrane region" description="Helical" evidence="8">
    <location>
        <begin position="394"/>
        <end position="410"/>
    </location>
</feature>
<name>A0A8C4SU74_ERPCA</name>
<sequence length="514" mass="57779">MKYENLLDETGGFGRFQICIVILINLPGIITPWHFLLNNFIAAIPSHRCNFLAKENDSIFGNLTEDQKTVLHIPVELSGSVSSCKMFSEPQFALLNNISSEAENASSAITDCQYGWTYDTSKFSSTIATEWDLVCDKKGLNQATATFFFIGVMLGAVAFGYLSDKFGRKTMLLVSYILSFIFGLASAFSVSYVMFAILRFLTGMSFVGISIISIVLCIEWVDIKHRTLVGVFGSMAWTTGCVLLALIAYLIRDWRWLLLAVTFPLLIACVIWCWIPESGRWYLVNGKVNEAHKCLTKCTQVNKGKNFRFVKLEEKSKNYTYWDLVRTPKLRRISACTGIVWFGVAFTYYGLSLNISGLGVSIYMTQFIYGAIEVPSKCFVYLILDKIGRRRCQAWTLIFTAACIAINMFIPTGKNFSTILGKFFSEASFSIVYLYTTELFPTVIRQNGMGFTSFMARLGVAVAPLVILLEDVWRLLPPIIFSSIAVLSALVAFLLPETQNIRLPETIEDVEQTR</sequence>
<dbReference type="InterPro" id="IPR036259">
    <property type="entry name" value="MFS_trans_sf"/>
</dbReference>
<dbReference type="GO" id="GO:0022857">
    <property type="term" value="F:transmembrane transporter activity"/>
    <property type="evidence" value="ECO:0007669"/>
    <property type="project" value="InterPro"/>
</dbReference>
<feature type="transmembrane region" description="Helical" evidence="8">
    <location>
        <begin position="12"/>
        <end position="30"/>
    </location>
</feature>
<feature type="transmembrane region" description="Helical" evidence="8">
    <location>
        <begin position="363"/>
        <end position="382"/>
    </location>
</feature>
<dbReference type="PROSITE" id="PS50850">
    <property type="entry name" value="MFS"/>
    <property type="match status" value="1"/>
</dbReference>
<comment type="subcellular location">
    <subcellularLocation>
        <location evidence="4">Basal cell membrane</location>
        <topology evidence="4">Multi-pass membrane protein</topology>
    </subcellularLocation>
</comment>
<keyword evidence="1 8" id="KW-0812">Transmembrane</keyword>
<reference evidence="10" key="2">
    <citation type="submission" date="2025-08" db="UniProtKB">
        <authorList>
            <consortium name="Ensembl"/>
        </authorList>
    </citation>
    <scope>IDENTIFICATION</scope>
</reference>
<evidence type="ECO:0000256" key="7">
    <source>
        <dbReference type="ARBA" id="ARBA00042362"/>
    </source>
</evidence>
<reference evidence="10" key="1">
    <citation type="submission" date="2021-06" db="EMBL/GenBank/DDBJ databases">
        <authorList>
            <consortium name="Wellcome Sanger Institute Data Sharing"/>
        </authorList>
    </citation>
    <scope>NUCLEOTIDE SEQUENCE [LARGE SCALE GENOMIC DNA]</scope>
</reference>
<dbReference type="SUPFAM" id="SSF103473">
    <property type="entry name" value="MFS general substrate transporter"/>
    <property type="match status" value="1"/>
</dbReference>
<organism evidence="10 11">
    <name type="scientific">Erpetoichthys calabaricus</name>
    <name type="common">Rope fish</name>
    <name type="synonym">Calamoichthys calabaricus</name>
    <dbReference type="NCBI Taxonomy" id="27687"/>
    <lineage>
        <taxon>Eukaryota</taxon>
        <taxon>Metazoa</taxon>
        <taxon>Chordata</taxon>
        <taxon>Craniata</taxon>
        <taxon>Vertebrata</taxon>
        <taxon>Euteleostomi</taxon>
        <taxon>Actinopterygii</taxon>
        <taxon>Polypteriformes</taxon>
        <taxon>Polypteridae</taxon>
        <taxon>Erpetoichthys</taxon>
    </lineage>
</organism>